<dbReference type="AlphaFoldDB" id="A0A1F7IY67"/>
<proteinExistence type="predicted"/>
<accession>A0A1F7IY67</accession>
<comment type="caution">
    <text evidence="1">The sequence shown here is derived from an EMBL/GenBank/DDBJ whole genome shotgun (WGS) entry which is preliminary data.</text>
</comment>
<dbReference type="EMBL" id="MGAL01000017">
    <property type="protein sequence ID" value="OGK48291.1"/>
    <property type="molecule type" value="Genomic_DNA"/>
</dbReference>
<dbReference type="STRING" id="1802061.A3A93_01470"/>
<evidence type="ECO:0000313" key="1">
    <source>
        <dbReference type="EMBL" id="OGK48291.1"/>
    </source>
</evidence>
<sequence length="389" mass="45843">MRKEYAGVAINKIHNYYKYLTHKGFIDKNRESLRAAYWVISCSYNIDVGMGNKTKATWDDFKRAGYENEEAFHNFMECVFQLEGDLDNYFKPDWINFDDEESYINDNILQGFQSKTGYFNYQKLITLIEELNFNYSNKKTYSACMVLRAILDHVPPLLDKDDFSSMVNNHIWGNEKSSRRKAVKELLTFRNIPDDVLHNQITDKSDVIDFTYLPSKFSVNVLLKECLESKIELKTERKFVKQKNRKDDNISLDLRIDFDELKISWANYAVRSWVWPSFRMVLSINNFRNKSPEYIKAYLVGNSNDGRWEARNFIFLNREDESKTRSNEDFRVEAGYKEKVSLFVSNYDIGFTGQKPMPDIDKDSLELIIETESEKKITLPIKAGWIYKG</sequence>
<name>A0A1F7IY67_9BACT</name>
<gene>
    <name evidence="1" type="ORF">A3A93_01470</name>
</gene>
<organism evidence="1 2">
    <name type="scientific">Candidatus Roizmanbacteria bacterium RIFCSPLOWO2_01_FULL_38_12</name>
    <dbReference type="NCBI Taxonomy" id="1802061"/>
    <lineage>
        <taxon>Bacteria</taxon>
        <taxon>Candidatus Roizmaniibacteriota</taxon>
    </lineage>
</organism>
<dbReference type="Proteomes" id="UP000177141">
    <property type="component" value="Unassembled WGS sequence"/>
</dbReference>
<reference evidence="1 2" key="1">
    <citation type="journal article" date="2016" name="Nat. Commun.">
        <title>Thousands of microbial genomes shed light on interconnected biogeochemical processes in an aquifer system.</title>
        <authorList>
            <person name="Anantharaman K."/>
            <person name="Brown C.T."/>
            <person name="Hug L.A."/>
            <person name="Sharon I."/>
            <person name="Castelle C.J."/>
            <person name="Probst A.J."/>
            <person name="Thomas B.C."/>
            <person name="Singh A."/>
            <person name="Wilkins M.J."/>
            <person name="Karaoz U."/>
            <person name="Brodie E.L."/>
            <person name="Williams K.H."/>
            <person name="Hubbard S.S."/>
            <person name="Banfield J.F."/>
        </authorList>
    </citation>
    <scope>NUCLEOTIDE SEQUENCE [LARGE SCALE GENOMIC DNA]</scope>
</reference>
<protein>
    <submittedName>
        <fullName evidence="1">Uncharacterized protein</fullName>
    </submittedName>
</protein>
<evidence type="ECO:0000313" key="2">
    <source>
        <dbReference type="Proteomes" id="UP000177141"/>
    </source>
</evidence>